<dbReference type="InterPro" id="IPR013747">
    <property type="entry name" value="ACP_syn_III_C"/>
</dbReference>
<accession>A0A841BT96</accession>
<protein>
    <submittedName>
        <fullName evidence="4">3-oxoacyl-[acyl-carrier-protein] synthase-3</fullName>
        <ecNumber evidence="4">2.3.1.180</ecNumber>
    </submittedName>
</protein>
<feature type="domain" description="Beta-ketoacyl-[acyl-carrier-protein] synthase III C-terminal" evidence="3">
    <location>
        <begin position="219"/>
        <end position="308"/>
    </location>
</feature>
<dbReference type="PANTHER" id="PTHR34069">
    <property type="entry name" value="3-OXOACYL-[ACYL-CARRIER-PROTEIN] SYNTHASE 3"/>
    <property type="match status" value="1"/>
</dbReference>
<evidence type="ECO:0000313" key="4">
    <source>
        <dbReference type="EMBL" id="MBB5870010.1"/>
    </source>
</evidence>
<dbReference type="AlphaFoldDB" id="A0A841BT96"/>
<reference evidence="4 5" key="1">
    <citation type="submission" date="2020-08" db="EMBL/GenBank/DDBJ databases">
        <title>Sequencing the genomes of 1000 actinobacteria strains.</title>
        <authorList>
            <person name="Klenk H.-P."/>
        </authorList>
    </citation>
    <scope>NUCLEOTIDE SEQUENCE [LARGE SCALE GENOMIC DNA]</scope>
    <source>
        <strain evidence="4 5">DSM 45362</strain>
    </source>
</reference>
<evidence type="ECO:0000256" key="2">
    <source>
        <dbReference type="ARBA" id="ARBA00023315"/>
    </source>
</evidence>
<dbReference type="Gene3D" id="3.40.47.10">
    <property type="match status" value="2"/>
</dbReference>
<gene>
    <name evidence="4" type="ORF">F4553_003389</name>
</gene>
<dbReference type="GO" id="GO:0033818">
    <property type="term" value="F:beta-ketoacyl-acyl-carrier-protein synthase III activity"/>
    <property type="evidence" value="ECO:0007669"/>
    <property type="project" value="UniProtKB-EC"/>
</dbReference>
<dbReference type="PANTHER" id="PTHR34069:SF2">
    <property type="entry name" value="BETA-KETOACYL-[ACYL-CARRIER-PROTEIN] SYNTHASE III"/>
    <property type="match status" value="1"/>
</dbReference>
<name>A0A841BT96_9ACTN</name>
<sequence length="309" mass="33561">MTSVVEVASYLPPRSISLTELFEKLSLDYNADVYERYFGFQQIRQDPGGNLAEQLCAAASRLTWLRGREHLVRYVVYAPTIQSSAPYPGNPVLETCLALGLERALPFSLSQHACASALLAIDTCGRLLASDGEPDALALILTGEKTFTPVAQVVENSAVMGEGIAAVLVRAGGERDRMLSYASRTLGEFHEGPFLTPELDAEFQRSYTTTFAEVIHAALAHAGLTADDVTLVLAHNVNRMSWMRVLLQSGLPKDRLFLDNQRTLGHCFGADPFLSLQAATAAGRLREGDYYVMTASGLGSTTAAMVFQH</sequence>
<keyword evidence="5" id="KW-1185">Reference proteome</keyword>
<evidence type="ECO:0000313" key="5">
    <source>
        <dbReference type="Proteomes" id="UP000587527"/>
    </source>
</evidence>
<dbReference type="Proteomes" id="UP000587527">
    <property type="component" value="Unassembled WGS sequence"/>
</dbReference>
<evidence type="ECO:0000256" key="1">
    <source>
        <dbReference type="ARBA" id="ARBA00022679"/>
    </source>
</evidence>
<evidence type="ECO:0000259" key="3">
    <source>
        <dbReference type="Pfam" id="PF08541"/>
    </source>
</evidence>
<dbReference type="Pfam" id="PF08541">
    <property type="entry name" value="ACP_syn_III_C"/>
    <property type="match status" value="1"/>
</dbReference>
<keyword evidence="2 4" id="KW-0012">Acyltransferase</keyword>
<dbReference type="GO" id="GO:0044550">
    <property type="term" value="P:secondary metabolite biosynthetic process"/>
    <property type="evidence" value="ECO:0007669"/>
    <property type="project" value="TreeGrafter"/>
</dbReference>
<dbReference type="SUPFAM" id="SSF53901">
    <property type="entry name" value="Thiolase-like"/>
    <property type="match status" value="2"/>
</dbReference>
<comment type="caution">
    <text evidence="4">The sequence shown here is derived from an EMBL/GenBank/DDBJ whole genome shotgun (WGS) entry which is preliminary data.</text>
</comment>
<proteinExistence type="predicted"/>
<dbReference type="InterPro" id="IPR016039">
    <property type="entry name" value="Thiolase-like"/>
</dbReference>
<organism evidence="4 5">
    <name type="scientific">Allocatelliglobosispora scoriae</name>
    <dbReference type="NCBI Taxonomy" id="643052"/>
    <lineage>
        <taxon>Bacteria</taxon>
        <taxon>Bacillati</taxon>
        <taxon>Actinomycetota</taxon>
        <taxon>Actinomycetes</taxon>
        <taxon>Micromonosporales</taxon>
        <taxon>Micromonosporaceae</taxon>
        <taxon>Allocatelliglobosispora</taxon>
    </lineage>
</organism>
<dbReference type="RefSeq" id="WP_184837079.1">
    <property type="nucleotide sequence ID" value="NZ_JACHMN010000002.1"/>
</dbReference>
<dbReference type="EC" id="2.3.1.180" evidence="4"/>
<dbReference type="EMBL" id="JACHMN010000002">
    <property type="protein sequence ID" value="MBB5870010.1"/>
    <property type="molecule type" value="Genomic_DNA"/>
</dbReference>
<keyword evidence="1 4" id="KW-0808">Transferase</keyword>